<dbReference type="EMBL" id="CM008046">
    <property type="protein sequence ID" value="PVH66465.1"/>
    <property type="molecule type" value="Genomic_DNA"/>
</dbReference>
<protein>
    <submittedName>
        <fullName evidence="1">Uncharacterized protein</fullName>
    </submittedName>
</protein>
<dbReference type="AlphaFoldDB" id="A0A2T8KWC5"/>
<dbReference type="Gramene" id="PVH66465">
    <property type="protein sequence ID" value="PVH66465"/>
    <property type="gene ID" value="PAHAL_1G253200"/>
</dbReference>
<reference evidence="1" key="1">
    <citation type="submission" date="2018-04" db="EMBL/GenBank/DDBJ databases">
        <title>WGS assembly of Panicum hallii.</title>
        <authorList>
            <person name="Lovell J."/>
            <person name="Jenkins J."/>
            <person name="Lowry D."/>
            <person name="Mamidi S."/>
            <person name="Sreedasyam A."/>
            <person name="Weng X."/>
            <person name="Barry K."/>
            <person name="Bonette J."/>
            <person name="Campitelli B."/>
            <person name="Daum C."/>
            <person name="Gordon S."/>
            <person name="Gould B."/>
            <person name="Lipzen A."/>
            <person name="Macqueen A."/>
            <person name="Palacio-Mejia J."/>
            <person name="Plott C."/>
            <person name="Shakirov E."/>
            <person name="Shu S."/>
            <person name="Yoshinaga Y."/>
            <person name="Zane M."/>
            <person name="Rokhsar D."/>
            <person name="Grimwood J."/>
            <person name="Schmutz J."/>
            <person name="Juenger T."/>
        </authorList>
    </citation>
    <scope>NUCLEOTIDE SEQUENCE [LARGE SCALE GENOMIC DNA]</scope>
    <source>
        <strain evidence="1">FIL2</strain>
    </source>
</reference>
<accession>A0A2T8KWC5</accession>
<evidence type="ECO:0000313" key="1">
    <source>
        <dbReference type="EMBL" id="PVH66465.1"/>
    </source>
</evidence>
<sequence>MPWGGLSPGKVFPNCCCWSSDHVGFLFLAHAQSPSRGRPKGRDGVCSDKAHQQLRSRFCKEGPTNFKVHSCQKKKELQERFRWIAGSVKTEVFIWCPARASATYVFRYPFAVVRAKLATAKHRQAHLNKMGMGPWRTRD</sequence>
<gene>
    <name evidence="1" type="ORF">PAHAL_1G253200</name>
</gene>
<organism evidence="1">
    <name type="scientific">Panicum hallii</name>
    <dbReference type="NCBI Taxonomy" id="206008"/>
    <lineage>
        <taxon>Eukaryota</taxon>
        <taxon>Viridiplantae</taxon>
        <taxon>Streptophyta</taxon>
        <taxon>Embryophyta</taxon>
        <taxon>Tracheophyta</taxon>
        <taxon>Spermatophyta</taxon>
        <taxon>Magnoliopsida</taxon>
        <taxon>Liliopsida</taxon>
        <taxon>Poales</taxon>
        <taxon>Poaceae</taxon>
        <taxon>PACMAD clade</taxon>
        <taxon>Panicoideae</taxon>
        <taxon>Panicodae</taxon>
        <taxon>Paniceae</taxon>
        <taxon>Panicinae</taxon>
        <taxon>Panicum</taxon>
        <taxon>Panicum sect. Panicum</taxon>
    </lineage>
</organism>
<proteinExistence type="predicted"/>
<name>A0A2T8KWC5_9POAL</name>
<dbReference type="Proteomes" id="UP000243499">
    <property type="component" value="Chromosome 1"/>
</dbReference>